<keyword evidence="1" id="KW-0479">Metal-binding</keyword>
<evidence type="ECO:0000259" key="7">
    <source>
        <dbReference type="Pfam" id="PF23121"/>
    </source>
</evidence>
<keyword evidence="5" id="KW-0804">Transcription</keyword>
<name>A0A2G2Z7V2_CAPAN</name>
<dbReference type="GO" id="GO:0140566">
    <property type="term" value="F:histone reader activity"/>
    <property type="evidence" value="ECO:0007669"/>
    <property type="project" value="InterPro"/>
</dbReference>
<evidence type="ECO:0000256" key="6">
    <source>
        <dbReference type="SAM" id="MobiDB-lite"/>
    </source>
</evidence>
<proteinExistence type="predicted"/>
<dbReference type="Proteomes" id="UP000222542">
    <property type="component" value="Unassembled WGS sequence"/>
</dbReference>
<accession>A0A2G2Z7V2</accession>
<evidence type="ECO:0000256" key="4">
    <source>
        <dbReference type="ARBA" id="ARBA00023015"/>
    </source>
</evidence>
<protein>
    <recommendedName>
        <fullName evidence="7">AIPP2-like SPOC-like domain-containing protein</fullName>
    </recommendedName>
</protein>
<sequence length="474" mass="52707">MERKGKERLFLVRGGGYNVLGSKYCVLAYYDAAPRDWCCDDCEKGKGVLSLSRRLENRYSHGSKLHAPAKIFLSTVPPKKLGKFPGGHCINWEKEVTTGKTRYIPVEESLGLLSGIEKSTSSSRVVSTKSMETITQGNFGKYQAQCSRSFPEKSTAQWSLGSEGYTKSQNLKKAKITAKSKEPVQSSKGLGGSINLERRSPHVVNESGIIPMPHRCDPALVPSWKGSFDILGTLPSVSGMLNNCIQAHPPSRIRRKVYEFSRKLPETLKFEVLPRENIWTSLFNDHSPGKEDIGMYFFASERERSEKYIALVESMSINDLVMRTLIYDVELLILPSTALCSDYQIHFEISKVFCSSIAQVSSDLPIVQQFPERKVPALHTPSVLTCCHRGSNKVIDMEINVIRREDVCTANEVDVENNENEVEMEVDMIDGENIGILGIVVSTTTRNGFGSSLKETVSAATCNGSESVYTFNIC</sequence>
<dbReference type="Pfam" id="PF23121">
    <property type="entry name" value="SPOC_AIPP2"/>
    <property type="match status" value="1"/>
</dbReference>
<comment type="caution">
    <text evidence="8">The sequence shown here is derived from an EMBL/GenBank/DDBJ whole genome shotgun (WGS) entry which is preliminary data.</text>
</comment>
<evidence type="ECO:0000313" key="8">
    <source>
        <dbReference type="EMBL" id="PHT78088.1"/>
    </source>
</evidence>
<evidence type="ECO:0000313" key="9">
    <source>
        <dbReference type="Proteomes" id="UP000222542"/>
    </source>
</evidence>
<reference evidence="8 9" key="1">
    <citation type="journal article" date="2014" name="Nat. Genet.">
        <title>Genome sequence of the hot pepper provides insights into the evolution of pungency in Capsicum species.</title>
        <authorList>
            <person name="Kim S."/>
            <person name="Park M."/>
            <person name="Yeom S.I."/>
            <person name="Kim Y.M."/>
            <person name="Lee J.M."/>
            <person name="Lee H.A."/>
            <person name="Seo E."/>
            <person name="Choi J."/>
            <person name="Cheong K."/>
            <person name="Kim K.T."/>
            <person name="Jung K."/>
            <person name="Lee G.W."/>
            <person name="Oh S.K."/>
            <person name="Bae C."/>
            <person name="Kim S.B."/>
            <person name="Lee H.Y."/>
            <person name="Kim S.Y."/>
            <person name="Kim M.S."/>
            <person name="Kang B.C."/>
            <person name="Jo Y.D."/>
            <person name="Yang H.B."/>
            <person name="Jeong H.J."/>
            <person name="Kang W.H."/>
            <person name="Kwon J.K."/>
            <person name="Shin C."/>
            <person name="Lim J.Y."/>
            <person name="Park J.H."/>
            <person name="Huh J.H."/>
            <person name="Kim J.S."/>
            <person name="Kim B.D."/>
            <person name="Cohen O."/>
            <person name="Paran I."/>
            <person name="Suh M.C."/>
            <person name="Lee S.B."/>
            <person name="Kim Y.K."/>
            <person name="Shin Y."/>
            <person name="Noh S.J."/>
            <person name="Park J."/>
            <person name="Seo Y.S."/>
            <person name="Kwon S.Y."/>
            <person name="Kim H.A."/>
            <person name="Park J.M."/>
            <person name="Kim H.J."/>
            <person name="Choi S.B."/>
            <person name="Bosland P.W."/>
            <person name="Reeves G."/>
            <person name="Jo S.H."/>
            <person name="Lee B.W."/>
            <person name="Cho H.T."/>
            <person name="Choi H.S."/>
            <person name="Lee M.S."/>
            <person name="Yu Y."/>
            <person name="Do Choi Y."/>
            <person name="Park B.S."/>
            <person name="van Deynze A."/>
            <person name="Ashrafi H."/>
            <person name="Hill T."/>
            <person name="Kim W.T."/>
            <person name="Pai H.S."/>
            <person name="Ahn H.K."/>
            <person name="Yeam I."/>
            <person name="Giovannoni J.J."/>
            <person name="Rose J.K."/>
            <person name="Sorensen I."/>
            <person name="Lee S.J."/>
            <person name="Kim R.W."/>
            <person name="Choi I.Y."/>
            <person name="Choi B.S."/>
            <person name="Lim J.S."/>
            <person name="Lee Y.H."/>
            <person name="Choi D."/>
        </authorList>
    </citation>
    <scope>NUCLEOTIDE SEQUENCE [LARGE SCALE GENOMIC DNA]</scope>
    <source>
        <strain evidence="9">cv. CM334</strain>
    </source>
</reference>
<dbReference type="InterPro" id="IPR049914">
    <property type="entry name" value="PHD1-3/5-6"/>
</dbReference>
<evidence type="ECO:0000256" key="2">
    <source>
        <dbReference type="ARBA" id="ARBA00022771"/>
    </source>
</evidence>
<feature type="domain" description="AIPP2-like SPOC-like" evidence="7">
    <location>
        <begin position="224"/>
        <end position="344"/>
    </location>
</feature>
<dbReference type="GO" id="GO:0008270">
    <property type="term" value="F:zinc ion binding"/>
    <property type="evidence" value="ECO:0007669"/>
    <property type="project" value="UniProtKB-KW"/>
</dbReference>
<dbReference type="STRING" id="4072.A0A2G2Z7V2"/>
<dbReference type="Gramene" id="PHT78088">
    <property type="protein sequence ID" value="PHT78088"/>
    <property type="gene ID" value="T459_16140"/>
</dbReference>
<dbReference type="PANTHER" id="PTHR33304:SF36">
    <property type="entry name" value="GB|AAF26970.1-RELATED"/>
    <property type="match status" value="1"/>
</dbReference>
<evidence type="ECO:0000256" key="3">
    <source>
        <dbReference type="ARBA" id="ARBA00022833"/>
    </source>
</evidence>
<reference evidence="8 9" key="2">
    <citation type="journal article" date="2017" name="Genome Biol.">
        <title>New reference genome sequences of hot pepper reveal the massive evolution of plant disease-resistance genes by retroduplication.</title>
        <authorList>
            <person name="Kim S."/>
            <person name="Park J."/>
            <person name="Yeom S.I."/>
            <person name="Kim Y.M."/>
            <person name="Seo E."/>
            <person name="Kim K.T."/>
            <person name="Kim M.S."/>
            <person name="Lee J.M."/>
            <person name="Cheong K."/>
            <person name="Shin H.S."/>
            <person name="Kim S.B."/>
            <person name="Han K."/>
            <person name="Lee J."/>
            <person name="Park M."/>
            <person name="Lee H.A."/>
            <person name="Lee H.Y."/>
            <person name="Lee Y."/>
            <person name="Oh S."/>
            <person name="Lee J.H."/>
            <person name="Choi E."/>
            <person name="Choi E."/>
            <person name="Lee S.E."/>
            <person name="Jeon J."/>
            <person name="Kim H."/>
            <person name="Choi G."/>
            <person name="Song H."/>
            <person name="Lee J."/>
            <person name="Lee S.C."/>
            <person name="Kwon J.K."/>
            <person name="Lee H.Y."/>
            <person name="Koo N."/>
            <person name="Hong Y."/>
            <person name="Kim R.W."/>
            <person name="Kang W.H."/>
            <person name="Huh J.H."/>
            <person name="Kang B.C."/>
            <person name="Yang T.J."/>
            <person name="Lee Y.H."/>
            <person name="Bennetzen J.L."/>
            <person name="Choi D."/>
        </authorList>
    </citation>
    <scope>NUCLEOTIDE SEQUENCE [LARGE SCALE GENOMIC DNA]</scope>
    <source>
        <strain evidence="9">cv. CM334</strain>
    </source>
</reference>
<dbReference type="InterPro" id="IPR056280">
    <property type="entry name" value="AIPP2-like_SPOC"/>
</dbReference>
<feature type="region of interest" description="Disordered" evidence="6">
    <location>
        <begin position="177"/>
        <end position="197"/>
    </location>
</feature>
<keyword evidence="9" id="KW-1185">Reference proteome</keyword>
<dbReference type="EMBL" id="AYRZ02000006">
    <property type="protein sequence ID" value="PHT78088.1"/>
    <property type="molecule type" value="Genomic_DNA"/>
</dbReference>
<keyword evidence="3" id="KW-0862">Zinc</keyword>
<dbReference type="GO" id="GO:0034244">
    <property type="term" value="P:negative regulation of transcription elongation by RNA polymerase II"/>
    <property type="evidence" value="ECO:0007669"/>
    <property type="project" value="InterPro"/>
</dbReference>
<gene>
    <name evidence="8" type="ORF">T459_16140</name>
</gene>
<evidence type="ECO:0000256" key="1">
    <source>
        <dbReference type="ARBA" id="ARBA00022723"/>
    </source>
</evidence>
<evidence type="ECO:0000256" key="5">
    <source>
        <dbReference type="ARBA" id="ARBA00023163"/>
    </source>
</evidence>
<keyword evidence="2" id="KW-0863">Zinc-finger</keyword>
<keyword evidence="4" id="KW-0805">Transcription regulation</keyword>
<dbReference type="AlphaFoldDB" id="A0A2G2Z7V2"/>
<organism evidence="8 9">
    <name type="scientific">Capsicum annuum</name>
    <name type="common">Capsicum pepper</name>
    <dbReference type="NCBI Taxonomy" id="4072"/>
    <lineage>
        <taxon>Eukaryota</taxon>
        <taxon>Viridiplantae</taxon>
        <taxon>Streptophyta</taxon>
        <taxon>Embryophyta</taxon>
        <taxon>Tracheophyta</taxon>
        <taxon>Spermatophyta</taxon>
        <taxon>Magnoliopsida</taxon>
        <taxon>eudicotyledons</taxon>
        <taxon>Gunneridae</taxon>
        <taxon>Pentapetalae</taxon>
        <taxon>asterids</taxon>
        <taxon>lamiids</taxon>
        <taxon>Solanales</taxon>
        <taxon>Solanaceae</taxon>
        <taxon>Solanoideae</taxon>
        <taxon>Capsiceae</taxon>
        <taxon>Capsicum</taxon>
    </lineage>
</organism>
<dbReference type="OMA" id="VCTANEV"/>
<dbReference type="PANTHER" id="PTHR33304">
    <property type="match status" value="1"/>
</dbReference>